<keyword evidence="1" id="KW-0472">Membrane</keyword>
<keyword evidence="3" id="KW-1185">Reference proteome</keyword>
<keyword evidence="1" id="KW-1133">Transmembrane helix</keyword>
<dbReference type="Proteomes" id="UP001319060">
    <property type="component" value="Unassembled WGS sequence"/>
</dbReference>
<evidence type="ECO:0000313" key="2">
    <source>
        <dbReference type="EMBL" id="MBN3544364.1"/>
    </source>
</evidence>
<dbReference type="PANTHER" id="PTHR35813">
    <property type="entry name" value="INNER MEMBRANE PROTEIN YBAN"/>
    <property type="match status" value="1"/>
</dbReference>
<comment type="caution">
    <text evidence="2">The sequence shown here is derived from an EMBL/GenBank/DDBJ whole genome shotgun (WGS) entry which is preliminary data.</text>
</comment>
<protein>
    <submittedName>
        <fullName evidence="2">YbaN family protein</fullName>
    </submittedName>
</protein>
<feature type="transmembrane region" description="Helical" evidence="1">
    <location>
        <begin position="86"/>
        <end position="109"/>
    </location>
</feature>
<gene>
    <name evidence="2" type="ORF">JYA64_03540</name>
</gene>
<evidence type="ECO:0000313" key="3">
    <source>
        <dbReference type="Proteomes" id="UP001319060"/>
    </source>
</evidence>
<name>A0ABS2Z8A9_9BACL</name>
<evidence type="ECO:0000256" key="1">
    <source>
        <dbReference type="SAM" id="Phobius"/>
    </source>
</evidence>
<dbReference type="PIRSF" id="PIRSF016789">
    <property type="entry name" value="DUF454"/>
    <property type="match status" value="1"/>
</dbReference>
<dbReference type="Pfam" id="PF04304">
    <property type="entry name" value="DUF454"/>
    <property type="match status" value="1"/>
</dbReference>
<dbReference type="RefSeq" id="WP_188404070.1">
    <property type="nucleotide sequence ID" value="NZ_BMCE01000003.1"/>
</dbReference>
<sequence>MKIKNIIFVALGFLFLGLGALGIVLPLLPTTPLLLLASYFFVKGSKKFEVWFKGTSIYKKHLDDFVKNRSLTIKKKIIISLFSDSMILITFLFTESTIVRVILILVVAYKYYYFIAKIKTV</sequence>
<dbReference type="InterPro" id="IPR007401">
    <property type="entry name" value="DUF454"/>
</dbReference>
<keyword evidence="1" id="KW-0812">Transmembrane</keyword>
<dbReference type="EMBL" id="JAFHKS010000041">
    <property type="protein sequence ID" value="MBN3544364.1"/>
    <property type="molecule type" value="Genomic_DNA"/>
</dbReference>
<reference evidence="2 3" key="1">
    <citation type="submission" date="2021-01" db="EMBL/GenBank/DDBJ databases">
        <title>Genome Sequencing of Type Strains.</title>
        <authorList>
            <person name="Lemaire J.F."/>
            <person name="Inderbitzin P."/>
            <person name="Collins S.B."/>
            <person name="Wespe N."/>
            <person name="Knight-Connoni V."/>
        </authorList>
    </citation>
    <scope>NUCLEOTIDE SEQUENCE [LARGE SCALE GENOMIC DNA]</scope>
    <source>
        <strain evidence="2 3">DSM 14730</strain>
    </source>
</reference>
<accession>A0ABS2Z8A9</accession>
<organism evidence="2 3">
    <name type="scientific">Fictibacillus barbaricus</name>
    <dbReference type="NCBI Taxonomy" id="182136"/>
    <lineage>
        <taxon>Bacteria</taxon>
        <taxon>Bacillati</taxon>
        <taxon>Bacillota</taxon>
        <taxon>Bacilli</taxon>
        <taxon>Bacillales</taxon>
        <taxon>Fictibacillaceae</taxon>
        <taxon>Fictibacillus</taxon>
    </lineage>
</organism>
<proteinExistence type="predicted"/>
<dbReference type="PANTHER" id="PTHR35813:SF1">
    <property type="entry name" value="INNER MEMBRANE PROTEIN YBAN"/>
    <property type="match status" value="1"/>
</dbReference>